<dbReference type="Proteomes" id="UP000447434">
    <property type="component" value="Chromosome 3"/>
</dbReference>
<name>A0A6A4QR48_LUPAL</name>
<proteinExistence type="predicted"/>
<dbReference type="EMBL" id="WOCE01000003">
    <property type="protein sequence ID" value="KAE9616511.1"/>
    <property type="molecule type" value="Genomic_DNA"/>
</dbReference>
<reference evidence="2" key="1">
    <citation type="journal article" date="2020" name="Nat. Commun.">
        <title>Genome sequence of the cluster root forming white lupin.</title>
        <authorList>
            <person name="Hufnagel B."/>
            <person name="Marques A."/>
            <person name="Soriano A."/>
            <person name="Marques L."/>
            <person name="Divol F."/>
            <person name="Doumas P."/>
            <person name="Sallet E."/>
            <person name="Mancinotti D."/>
            <person name="Carrere S."/>
            <person name="Marande W."/>
            <person name="Arribat S."/>
            <person name="Keller J."/>
            <person name="Huneau C."/>
            <person name="Blein T."/>
            <person name="Aime D."/>
            <person name="Laguerre M."/>
            <person name="Taylor J."/>
            <person name="Schubert V."/>
            <person name="Nelson M."/>
            <person name="Geu-Flores F."/>
            <person name="Crespi M."/>
            <person name="Gallardo-Guerrero K."/>
            <person name="Delaux P.-M."/>
            <person name="Salse J."/>
            <person name="Berges H."/>
            <person name="Guyot R."/>
            <person name="Gouzy J."/>
            <person name="Peret B."/>
        </authorList>
    </citation>
    <scope>NUCLEOTIDE SEQUENCE [LARGE SCALE GENOMIC DNA]</scope>
    <source>
        <strain evidence="2">cv. Amiga</strain>
    </source>
</reference>
<sequence length="58" mass="6390">MDPLSLSYFISCSSLYLNPISLSLCTSFKLTLHHSKRQMGPALSITLSPSLSLWNTST</sequence>
<evidence type="ECO:0000313" key="1">
    <source>
        <dbReference type="EMBL" id="KAE9616511.1"/>
    </source>
</evidence>
<gene>
    <name evidence="1" type="ORF">Lalb_Chr03g0025631</name>
</gene>
<dbReference type="AlphaFoldDB" id="A0A6A4QR48"/>
<protein>
    <submittedName>
        <fullName evidence="1">Uncharacterized protein</fullName>
    </submittedName>
</protein>
<keyword evidence="2" id="KW-1185">Reference proteome</keyword>
<organism evidence="1 2">
    <name type="scientific">Lupinus albus</name>
    <name type="common">White lupine</name>
    <name type="synonym">Lupinus termis</name>
    <dbReference type="NCBI Taxonomy" id="3870"/>
    <lineage>
        <taxon>Eukaryota</taxon>
        <taxon>Viridiplantae</taxon>
        <taxon>Streptophyta</taxon>
        <taxon>Embryophyta</taxon>
        <taxon>Tracheophyta</taxon>
        <taxon>Spermatophyta</taxon>
        <taxon>Magnoliopsida</taxon>
        <taxon>eudicotyledons</taxon>
        <taxon>Gunneridae</taxon>
        <taxon>Pentapetalae</taxon>
        <taxon>rosids</taxon>
        <taxon>fabids</taxon>
        <taxon>Fabales</taxon>
        <taxon>Fabaceae</taxon>
        <taxon>Papilionoideae</taxon>
        <taxon>50 kb inversion clade</taxon>
        <taxon>genistoids sensu lato</taxon>
        <taxon>core genistoids</taxon>
        <taxon>Genisteae</taxon>
        <taxon>Lupinus</taxon>
    </lineage>
</organism>
<comment type="caution">
    <text evidence="1">The sequence shown here is derived from an EMBL/GenBank/DDBJ whole genome shotgun (WGS) entry which is preliminary data.</text>
</comment>
<accession>A0A6A4QR48</accession>
<evidence type="ECO:0000313" key="2">
    <source>
        <dbReference type="Proteomes" id="UP000447434"/>
    </source>
</evidence>